<dbReference type="InterPro" id="IPR008406">
    <property type="entry name" value="DRM/ARP"/>
</dbReference>
<dbReference type="InterPro" id="IPR001623">
    <property type="entry name" value="DnaJ_domain"/>
</dbReference>
<dbReference type="SUPFAM" id="SSF47917">
    <property type="entry name" value="C-terminal domain of alpha and beta subunits of F1 ATP synthase"/>
    <property type="match status" value="1"/>
</dbReference>
<dbReference type="Gene3D" id="1.20.150.20">
    <property type="entry name" value="ATP synthase alpha/beta chain, C-terminal domain"/>
    <property type="match status" value="1"/>
</dbReference>
<feature type="compositionally biased region" description="Low complexity" evidence="2">
    <location>
        <begin position="138"/>
        <end position="159"/>
    </location>
</feature>
<evidence type="ECO:0000313" key="5">
    <source>
        <dbReference type="Proteomes" id="UP001642487"/>
    </source>
</evidence>
<dbReference type="SUPFAM" id="SSF46565">
    <property type="entry name" value="Chaperone J-domain"/>
    <property type="match status" value="1"/>
</dbReference>
<sequence length="382" mass="42885">MAGEKQKNDDLYAVLGLKKECTEAELKNAYKKLALRWHPDRCSASGNSNFVEEAKRKFQAIQQAYSVLSDANKRLLYDVGVYDSDDDDDNGMGDFLTEMVAMMDQTKPNENEEESFEKLQELFQEMFNDDVDGFGPNSPTSYFSSSSSSSSYSECSTSSNKRNSSDMNNHLNSFQAHVHSFSMGALLNRDAKLTEIPKQPQYAPFPIEKQILVIYTAPETEEPSFFFQYCVVPSKCPYGCKGRTLENPFSSSVAFSITIFIVFHLSFHEIMTTFLHKLWDETLAGPTPDSGLGKLRKYDPASPSESPPVKISGDIPVTRSITILRRSNSDFRNFSDDRNGRMIDSLGGITSPRTPLTPGTPEGDLKRFPWKRSSAESLEQDD</sequence>
<dbReference type="PROSITE" id="PS50076">
    <property type="entry name" value="DNAJ_2"/>
    <property type="match status" value="1"/>
</dbReference>
<name>A0ABP0XV32_9ROSI</name>
<dbReference type="Gene3D" id="1.10.287.110">
    <property type="entry name" value="DnaJ domain"/>
    <property type="match status" value="1"/>
</dbReference>
<reference evidence="4 5" key="1">
    <citation type="submission" date="2024-03" db="EMBL/GenBank/DDBJ databases">
        <authorList>
            <person name="Gkanogiannis A."/>
            <person name="Becerra Lopez-Lavalle L."/>
        </authorList>
    </citation>
    <scope>NUCLEOTIDE SEQUENCE [LARGE SCALE GENOMIC DNA]</scope>
</reference>
<feature type="compositionally biased region" description="Polar residues" evidence="2">
    <location>
        <begin position="160"/>
        <end position="169"/>
    </location>
</feature>
<feature type="domain" description="J" evidence="3">
    <location>
        <begin position="10"/>
        <end position="81"/>
    </location>
</feature>
<keyword evidence="5" id="KW-1185">Reference proteome</keyword>
<evidence type="ECO:0000256" key="1">
    <source>
        <dbReference type="ARBA" id="ARBA00010502"/>
    </source>
</evidence>
<feature type="region of interest" description="Disordered" evidence="2">
    <location>
        <begin position="138"/>
        <end position="169"/>
    </location>
</feature>
<dbReference type="InterPro" id="IPR038376">
    <property type="entry name" value="ATP_synth_asu_C_sf"/>
</dbReference>
<dbReference type="InterPro" id="IPR036869">
    <property type="entry name" value="J_dom_sf"/>
</dbReference>
<dbReference type="SMART" id="SM00271">
    <property type="entry name" value="DnaJ"/>
    <property type="match status" value="1"/>
</dbReference>
<dbReference type="PRINTS" id="PR00625">
    <property type="entry name" value="JDOMAIN"/>
</dbReference>
<proteinExistence type="inferred from homology"/>
<comment type="similarity">
    <text evidence="1">Belongs to the DRM1/ARP family.</text>
</comment>
<dbReference type="EMBL" id="OZ021735">
    <property type="protein sequence ID" value="CAK9310568.1"/>
    <property type="molecule type" value="Genomic_DNA"/>
</dbReference>
<dbReference type="Pfam" id="PF05564">
    <property type="entry name" value="Auxin_repressed"/>
    <property type="match status" value="1"/>
</dbReference>
<gene>
    <name evidence="4" type="ORF">CITCOLO1_LOCUS2199</name>
</gene>
<dbReference type="PROSITE" id="PS00636">
    <property type="entry name" value="DNAJ_1"/>
    <property type="match status" value="1"/>
</dbReference>
<dbReference type="CDD" id="cd06257">
    <property type="entry name" value="DnaJ"/>
    <property type="match status" value="1"/>
</dbReference>
<feature type="region of interest" description="Disordered" evidence="2">
    <location>
        <begin position="342"/>
        <end position="382"/>
    </location>
</feature>
<dbReference type="PANTHER" id="PTHR44743">
    <property type="entry name" value="PUTATIVE, EXPRESSED-RELATED"/>
    <property type="match status" value="1"/>
</dbReference>
<evidence type="ECO:0000313" key="4">
    <source>
        <dbReference type="EMBL" id="CAK9310568.1"/>
    </source>
</evidence>
<dbReference type="InterPro" id="IPR018253">
    <property type="entry name" value="DnaJ_domain_CS"/>
</dbReference>
<evidence type="ECO:0000256" key="2">
    <source>
        <dbReference type="SAM" id="MobiDB-lite"/>
    </source>
</evidence>
<protein>
    <recommendedName>
        <fullName evidence="3">J domain-containing protein</fullName>
    </recommendedName>
</protein>
<evidence type="ECO:0000259" key="3">
    <source>
        <dbReference type="PROSITE" id="PS50076"/>
    </source>
</evidence>
<organism evidence="4 5">
    <name type="scientific">Citrullus colocynthis</name>
    <name type="common">colocynth</name>
    <dbReference type="NCBI Taxonomy" id="252529"/>
    <lineage>
        <taxon>Eukaryota</taxon>
        <taxon>Viridiplantae</taxon>
        <taxon>Streptophyta</taxon>
        <taxon>Embryophyta</taxon>
        <taxon>Tracheophyta</taxon>
        <taxon>Spermatophyta</taxon>
        <taxon>Magnoliopsida</taxon>
        <taxon>eudicotyledons</taxon>
        <taxon>Gunneridae</taxon>
        <taxon>Pentapetalae</taxon>
        <taxon>rosids</taxon>
        <taxon>fabids</taxon>
        <taxon>Cucurbitales</taxon>
        <taxon>Cucurbitaceae</taxon>
        <taxon>Benincaseae</taxon>
        <taxon>Citrullus</taxon>
    </lineage>
</organism>
<dbReference type="PANTHER" id="PTHR44743:SF5">
    <property type="entry name" value="CHAPERONE DNAJ-DOMAIN SUPERFAMILY PROTEIN"/>
    <property type="match status" value="1"/>
</dbReference>
<dbReference type="Proteomes" id="UP001642487">
    <property type="component" value="Chromosome 1"/>
</dbReference>
<dbReference type="Pfam" id="PF00226">
    <property type="entry name" value="DnaJ"/>
    <property type="match status" value="1"/>
</dbReference>
<feature type="region of interest" description="Disordered" evidence="2">
    <location>
        <begin position="290"/>
        <end position="312"/>
    </location>
</feature>
<accession>A0ABP0XV32</accession>